<evidence type="ECO:0000313" key="3">
    <source>
        <dbReference type="Proteomes" id="UP000001542"/>
    </source>
</evidence>
<dbReference type="InParanoid" id="A2GUJ6"/>
<keyword evidence="1" id="KW-0472">Membrane</keyword>
<keyword evidence="1" id="KW-1133">Transmembrane helix</keyword>
<sequence length="176" mass="21145">MIDFLKAFDHYLSRANILLMCLLLYLYIITMKCPDTNLDGLFCFPYQPNITGMEWWYKFPYLQTYTIVTREPDSSLNFTKITKMPFLYKQFIPVNFTTQSIVHITLMENVFCQRNMLIKNDTVIRLHSYETNNHIFPIQETCKVVDELVYCVHFWRQYGHNIHDFLVCYDVCSTRN</sequence>
<evidence type="ECO:0000313" key="2">
    <source>
        <dbReference type="EMBL" id="EAX79171.1"/>
    </source>
</evidence>
<protein>
    <submittedName>
        <fullName evidence="2">Uncharacterized protein</fullName>
    </submittedName>
</protein>
<reference evidence="2" key="1">
    <citation type="submission" date="2006-10" db="EMBL/GenBank/DDBJ databases">
        <authorList>
            <person name="Amadeo P."/>
            <person name="Zhao Q."/>
            <person name="Wortman J."/>
            <person name="Fraser-Liggett C."/>
            <person name="Carlton J."/>
        </authorList>
    </citation>
    <scope>NUCLEOTIDE SEQUENCE</scope>
    <source>
        <strain evidence="2">G3</strain>
    </source>
</reference>
<keyword evidence="1" id="KW-0812">Transmembrane</keyword>
<proteinExistence type="predicted"/>
<evidence type="ECO:0000256" key="1">
    <source>
        <dbReference type="SAM" id="Phobius"/>
    </source>
</evidence>
<name>A2GUJ6_TRIV3</name>
<dbReference type="AlphaFoldDB" id="A2GUJ6"/>
<keyword evidence="3" id="KW-1185">Reference proteome</keyword>
<gene>
    <name evidence="2" type="ORF">TVAG_554480</name>
</gene>
<feature type="transmembrane region" description="Helical" evidence="1">
    <location>
        <begin position="12"/>
        <end position="29"/>
    </location>
</feature>
<reference evidence="2" key="2">
    <citation type="journal article" date="2007" name="Science">
        <title>Draft genome sequence of the sexually transmitted pathogen Trichomonas vaginalis.</title>
        <authorList>
            <person name="Carlton J.M."/>
            <person name="Hirt R.P."/>
            <person name="Silva J.C."/>
            <person name="Delcher A.L."/>
            <person name="Schatz M."/>
            <person name="Zhao Q."/>
            <person name="Wortman J.R."/>
            <person name="Bidwell S.L."/>
            <person name="Alsmark U.C.M."/>
            <person name="Besteiro S."/>
            <person name="Sicheritz-Ponten T."/>
            <person name="Noel C.J."/>
            <person name="Dacks J.B."/>
            <person name="Foster P.G."/>
            <person name="Simillion C."/>
            <person name="Van de Peer Y."/>
            <person name="Miranda-Saavedra D."/>
            <person name="Barton G.J."/>
            <person name="Westrop G.D."/>
            <person name="Mueller S."/>
            <person name="Dessi D."/>
            <person name="Fiori P.L."/>
            <person name="Ren Q."/>
            <person name="Paulsen I."/>
            <person name="Zhang H."/>
            <person name="Bastida-Corcuera F.D."/>
            <person name="Simoes-Barbosa A."/>
            <person name="Brown M.T."/>
            <person name="Hayes R.D."/>
            <person name="Mukherjee M."/>
            <person name="Okumura C.Y."/>
            <person name="Schneider R."/>
            <person name="Smith A.J."/>
            <person name="Vanacova S."/>
            <person name="Villalvazo M."/>
            <person name="Haas B.J."/>
            <person name="Pertea M."/>
            <person name="Feldblyum T.V."/>
            <person name="Utterback T.R."/>
            <person name="Shu C.L."/>
            <person name="Osoegawa K."/>
            <person name="de Jong P.J."/>
            <person name="Hrdy I."/>
            <person name="Horvathova L."/>
            <person name="Zubacova Z."/>
            <person name="Dolezal P."/>
            <person name="Malik S.B."/>
            <person name="Logsdon J.M. Jr."/>
            <person name="Henze K."/>
            <person name="Gupta A."/>
            <person name="Wang C.C."/>
            <person name="Dunne R.L."/>
            <person name="Upcroft J.A."/>
            <person name="Upcroft P."/>
            <person name="White O."/>
            <person name="Salzberg S.L."/>
            <person name="Tang P."/>
            <person name="Chiu C.-H."/>
            <person name="Lee Y.-S."/>
            <person name="Embley T.M."/>
            <person name="Coombs G.H."/>
            <person name="Mottram J.C."/>
            <person name="Tachezy J."/>
            <person name="Fraser-Liggett C.M."/>
            <person name="Johnson P.J."/>
        </authorList>
    </citation>
    <scope>NUCLEOTIDE SEQUENCE [LARGE SCALE GENOMIC DNA]</scope>
    <source>
        <strain evidence="2">G3</strain>
    </source>
</reference>
<dbReference type="Proteomes" id="UP000001542">
    <property type="component" value="Unassembled WGS sequence"/>
</dbReference>
<dbReference type="EMBL" id="DS120431">
    <property type="protein sequence ID" value="EAX79171.1"/>
    <property type="molecule type" value="Genomic_DNA"/>
</dbReference>
<organism evidence="2 3">
    <name type="scientific">Trichomonas vaginalis (strain ATCC PRA-98 / G3)</name>
    <dbReference type="NCBI Taxonomy" id="412133"/>
    <lineage>
        <taxon>Eukaryota</taxon>
        <taxon>Metamonada</taxon>
        <taxon>Parabasalia</taxon>
        <taxon>Trichomonadida</taxon>
        <taxon>Trichomonadidae</taxon>
        <taxon>Trichomonas</taxon>
    </lineage>
</organism>
<accession>A2GUJ6</accession>
<dbReference type="VEuPathDB" id="TrichDB:TVAGG3_0110320"/>
<dbReference type="VEuPathDB" id="TrichDB:TVAG_554480"/>